<dbReference type="EMBL" id="JACJIP010000001">
    <property type="protein sequence ID" value="MBA9083836.1"/>
    <property type="molecule type" value="Genomic_DNA"/>
</dbReference>
<dbReference type="AlphaFoldDB" id="A0A7W3SPH1"/>
<evidence type="ECO:0000313" key="2">
    <source>
        <dbReference type="Proteomes" id="UP000567067"/>
    </source>
</evidence>
<reference evidence="1 2" key="1">
    <citation type="submission" date="2020-08" db="EMBL/GenBank/DDBJ databases">
        <title>Genomic Encyclopedia of Type Strains, Phase III (KMG-III): the genomes of soil and plant-associated and newly described type strains.</title>
        <authorList>
            <person name="Whitman W."/>
        </authorList>
    </citation>
    <scope>NUCLEOTIDE SEQUENCE [LARGE SCALE GENOMIC DNA]</scope>
    <source>
        <strain evidence="1 2">CECT 8693</strain>
    </source>
</reference>
<sequence>MLPQRKKCNGIEKAQSACSRRGQKAGASIYYMKDLKQIREDATGQKFEITYDVAGKSTIGFQMWDYFGTIIDPDQFVERIKPEDPRCADLSAGRETVKQIRKLQPLLFILLYNN</sequence>
<accession>A0A7W3SPH1</accession>
<keyword evidence="2" id="KW-1185">Reference proteome</keyword>
<evidence type="ECO:0000313" key="1">
    <source>
        <dbReference type="EMBL" id="MBA9083836.1"/>
    </source>
</evidence>
<protein>
    <submittedName>
        <fullName evidence="1">Uncharacterized protein</fullName>
    </submittedName>
</protein>
<dbReference type="RefSeq" id="WP_182533965.1">
    <property type="nucleotide sequence ID" value="NZ_JACJIP010000001.1"/>
</dbReference>
<comment type="caution">
    <text evidence="1">The sequence shown here is derived from an EMBL/GenBank/DDBJ whole genome shotgun (WGS) entry which is preliminary data.</text>
</comment>
<gene>
    <name evidence="1" type="ORF">FHR92_000279</name>
</gene>
<proteinExistence type="predicted"/>
<name>A0A7W3SPH1_9BACL</name>
<dbReference type="Proteomes" id="UP000567067">
    <property type="component" value="Unassembled WGS sequence"/>
</dbReference>
<organism evidence="1 2">
    <name type="scientific">Fontibacillus solani</name>
    <dbReference type="NCBI Taxonomy" id="1572857"/>
    <lineage>
        <taxon>Bacteria</taxon>
        <taxon>Bacillati</taxon>
        <taxon>Bacillota</taxon>
        <taxon>Bacilli</taxon>
        <taxon>Bacillales</taxon>
        <taxon>Paenibacillaceae</taxon>
        <taxon>Fontibacillus</taxon>
    </lineage>
</organism>